<protein>
    <recommendedName>
        <fullName evidence="5">Integrase zinc-binding domain-containing protein</fullName>
    </recommendedName>
</protein>
<evidence type="ECO:0000256" key="4">
    <source>
        <dbReference type="ARBA" id="ARBA00022759"/>
    </source>
</evidence>
<organism evidence="6 7">
    <name type="scientific">Pythium insidiosum</name>
    <name type="common">Pythiosis disease agent</name>
    <dbReference type="NCBI Taxonomy" id="114742"/>
    <lineage>
        <taxon>Eukaryota</taxon>
        <taxon>Sar</taxon>
        <taxon>Stramenopiles</taxon>
        <taxon>Oomycota</taxon>
        <taxon>Peronosporomycetes</taxon>
        <taxon>Pythiales</taxon>
        <taxon>Pythiaceae</taxon>
        <taxon>Pythium</taxon>
    </lineage>
</organism>
<dbReference type="EMBL" id="JAKCXM010000454">
    <property type="protein sequence ID" value="KAJ0393865.1"/>
    <property type="molecule type" value="Genomic_DNA"/>
</dbReference>
<evidence type="ECO:0000259" key="5">
    <source>
        <dbReference type="Pfam" id="PF17921"/>
    </source>
</evidence>
<dbReference type="GO" id="GO:0016779">
    <property type="term" value="F:nucleotidyltransferase activity"/>
    <property type="evidence" value="ECO:0007669"/>
    <property type="project" value="UniProtKB-KW"/>
</dbReference>
<sequence length="430" mass="47797">MAADPLPEEVMVTVFMNGLALNEARRSSDRVKFADFNSVENFVLLAMDGRYDLLLGMPWLMKHEPWIDWKTKMIGSTSRVKREALEVLDHAFVFNHTSEACSLDEVILEVGVCADVEWSPSFGQELTPAGGPQLPTPDMGGSEGCRTGTEEINVSHDFVLSRETAPALGANAVTEGDLHGSTAANRDLDDIHLEHLEQVLECMSKNWLFPKLNNCIFGADEDPVLGCLVGTQGVRADPAKIKAEIARPLSDLLKKDSEWVWTPECDEYNFTVVYKPGKLNVLADALSRRPDYELVHISVASSDVFSLIRRLDAEDRQCSVLSQLTGGRPLGELGAQLHRYHERDGPLHYSGVFVEDPRVIVPSNEDFKHKIVFETHDTPAAGHLGRDKTSPQLSQTFWWPKMYKWVGTYVPKPSPRDVLDTAERCAPTGG</sequence>
<evidence type="ECO:0000313" key="6">
    <source>
        <dbReference type="EMBL" id="KAJ0393865.1"/>
    </source>
</evidence>
<evidence type="ECO:0000256" key="3">
    <source>
        <dbReference type="ARBA" id="ARBA00022722"/>
    </source>
</evidence>
<reference evidence="6" key="1">
    <citation type="submission" date="2021-12" db="EMBL/GenBank/DDBJ databases">
        <title>Prjna785345.</title>
        <authorList>
            <person name="Rujirawat T."/>
            <person name="Krajaejun T."/>
        </authorList>
    </citation>
    <scope>NUCLEOTIDE SEQUENCE</scope>
    <source>
        <strain evidence="6">Pi057C3</strain>
    </source>
</reference>
<keyword evidence="1" id="KW-0808">Transferase</keyword>
<gene>
    <name evidence="6" type="ORF">P43SY_004717</name>
</gene>
<keyword evidence="7" id="KW-1185">Reference proteome</keyword>
<dbReference type="AlphaFoldDB" id="A0AAD5L9V3"/>
<accession>A0AAD5L9V3</accession>
<keyword evidence="3" id="KW-0540">Nuclease</keyword>
<dbReference type="GO" id="GO:0004519">
    <property type="term" value="F:endonuclease activity"/>
    <property type="evidence" value="ECO:0007669"/>
    <property type="project" value="UniProtKB-KW"/>
</dbReference>
<dbReference type="SUPFAM" id="SSF56672">
    <property type="entry name" value="DNA/RNA polymerases"/>
    <property type="match status" value="1"/>
</dbReference>
<comment type="caution">
    <text evidence="6">The sequence shown here is derived from an EMBL/GenBank/DDBJ whole genome shotgun (WGS) entry which is preliminary data.</text>
</comment>
<feature type="domain" description="Integrase zinc-binding" evidence="5">
    <location>
        <begin position="365"/>
        <end position="410"/>
    </location>
</feature>
<dbReference type="PANTHER" id="PTHR37984">
    <property type="entry name" value="PROTEIN CBG26694"/>
    <property type="match status" value="1"/>
</dbReference>
<name>A0AAD5L9V3_PYTIN</name>
<keyword evidence="4" id="KW-0255">Endonuclease</keyword>
<evidence type="ECO:0000256" key="2">
    <source>
        <dbReference type="ARBA" id="ARBA00022695"/>
    </source>
</evidence>
<dbReference type="PANTHER" id="PTHR37984:SF5">
    <property type="entry name" value="PROTEIN NYNRIN-LIKE"/>
    <property type="match status" value="1"/>
</dbReference>
<evidence type="ECO:0000256" key="1">
    <source>
        <dbReference type="ARBA" id="ARBA00022679"/>
    </source>
</evidence>
<dbReference type="InterPro" id="IPR021109">
    <property type="entry name" value="Peptidase_aspartic_dom_sf"/>
</dbReference>
<dbReference type="Proteomes" id="UP001209570">
    <property type="component" value="Unassembled WGS sequence"/>
</dbReference>
<dbReference type="InterPro" id="IPR043502">
    <property type="entry name" value="DNA/RNA_pol_sf"/>
</dbReference>
<keyword evidence="2" id="KW-0548">Nucleotidyltransferase</keyword>
<dbReference type="InterPro" id="IPR050951">
    <property type="entry name" value="Retrovirus_Pol_polyprotein"/>
</dbReference>
<dbReference type="Gene3D" id="2.40.70.10">
    <property type="entry name" value="Acid Proteases"/>
    <property type="match status" value="1"/>
</dbReference>
<dbReference type="Pfam" id="PF17921">
    <property type="entry name" value="Integrase_H2C2"/>
    <property type="match status" value="1"/>
</dbReference>
<proteinExistence type="predicted"/>
<keyword evidence="4" id="KW-0378">Hydrolase</keyword>
<evidence type="ECO:0000313" key="7">
    <source>
        <dbReference type="Proteomes" id="UP001209570"/>
    </source>
</evidence>
<dbReference type="Gene3D" id="1.10.340.70">
    <property type="match status" value="1"/>
</dbReference>
<dbReference type="InterPro" id="IPR041588">
    <property type="entry name" value="Integrase_H2C2"/>
</dbReference>